<evidence type="ECO:0000256" key="7">
    <source>
        <dbReference type="SAM" id="Coils"/>
    </source>
</evidence>
<dbReference type="PANTHER" id="PTHR34584:SF1">
    <property type="entry name" value="NA(+)_H(+) ANTIPORTER SUBUNIT E1"/>
    <property type="match status" value="1"/>
</dbReference>
<dbReference type="HOGENOM" id="CLU_086615_0_0_11"/>
<dbReference type="EMBL" id="CP004353">
    <property type="protein sequence ID" value="AHI23645.1"/>
    <property type="molecule type" value="Genomic_DNA"/>
</dbReference>
<dbReference type="STRING" id="1224164.B843_11335"/>
<dbReference type="Pfam" id="PF01899">
    <property type="entry name" value="MNHE"/>
    <property type="match status" value="1"/>
</dbReference>
<keyword evidence="5 8" id="KW-1133">Transmembrane helix</keyword>
<keyword evidence="10" id="KW-1185">Reference proteome</keyword>
<dbReference type="GO" id="GO:0005886">
    <property type="term" value="C:plasma membrane"/>
    <property type="evidence" value="ECO:0007669"/>
    <property type="project" value="UniProtKB-SubCell"/>
</dbReference>
<accession>W5Y453</accession>
<keyword evidence="3" id="KW-1003">Cell membrane</keyword>
<evidence type="ECO:0000256" key="1">
    <source>
        <dbReference type="ARBA" id="ARBA00004651"/>
    </source>
</evidence>
<gene>
    <name evidence="9" type="ORF">B843_11335</name>
</gene>
<dbReference type="eggNOG" id="COG1863">
    <property type="taxonomic scope" value="Bacteria"/>
</dbReference>
<dbReference type="RefSeq" id="WP_025253630.1">
    <property type="nucleotide sequence ID" value="NZ_CP004353.1"/>
</dbReference>
<evidence type="ECO:0000256" key="5">
    <source>
        <dbReference type="ARBA" id="ARBA00022989"/>
    </source>
</evidence>
<dbReference type="InterPro" id="IPR002758">
    <property type="entry name" value="Cation_antiport_E"/>
</dbReference>
<dbReference type="Proteomes" id="UP000019222">
    <property type="component" value="Chromosome"/>
</dbReference>
<evidence type="ECO:0000256" key="2">
    <source>
        <dbReference type="ARBA" id="ARBA00006228"/>
    </source>
</evidence>
<dbReference type="AlphaFoldDB" id="W5Y453"/>
<dbReference type="KEGG" id="cvt:B843_11335"/>
<feature type="transmembrane region" description="Helical" evidence="8">
    <location>
        <begin position="63"/>
        <end position="86"/>
    </location>
</feature>
<evidence type="ECO:0000256" key="6">
    <source>
        <dbReference type="ARBA" id="ARBA00023136"/>
    </source>
</evidence>
<feature type="coiled-coil region" evidence="7">
    <location>
        <begin position="140"/>
        <end position="167"/>
    </location>
</feature>
<dbReference type="NCBIfam" id="NF006521">
    <property type="entry name" value="PRK08965.1-5"/>
    <property type="match status" value="1"/>
</dbReference>
<keyword evidence="6 8" id="KW-0472">Membrane</keyword>
<evidence type="ECO:0000313" key="10">
    <source>
        <dbReference type="Proteomes" id="UP000019222"/>
    </source>
</evidence>
<evidence type="ECO:0000256" key="8">
    <source>
        <dbReference type="SAM" id="Phobius"/>
    </source>
</evidence>
<dbReference type="PATRIC" id="fig|1224164.3.peg.2284"/>
<comment type="similarity">
    <text evidence="2">Belongs to the CPA3 antiporters (TC 2.A.63) subunit E family.</text>
</comment>
<feature type="transmembrane region" description="Helical" evidence="8">
    <location>
        <begin position="29"/>
        <end position="51"/>
    </location>
</feature>
<reference evidence="9 10" key="1">
    <citation type="submission" date="2013-02" db="EMBL/GenBank/DDBJ databases">
        <title>The complete genome sequence of Corynebacterium vitaeruminis DSM 20294.</title>
        <authorList>
            <person name="Ruckert C."/>
            <person name="Albersmeier A."/>
            <person name="Kalinowski J."/>
        </authorList>
    </citation>
    <scope>NUCLEOTIDE SEQUENCE [LARGE SCALE GENOMIC DNA]</scope>
    <source>
        <strain evidence="10">ATCC 10234</strain>
    </source>
</reference>
<organism evidence="9 10">
    <name type="scientific">Corynebacterium vitaeruminis DSM 20294</name>
    <dbReference type="NCBI Taxonomy" id="1224164"/>
    <lineage>
        <taxon>Bacteria</taxon>
        <taxon>Bacillati</taxon>
        <taxon>Actinomycetota</taxon>
        <taxon>Actinomycetes</taxon>
        <taxon>Mycobacteriales</taxon>
        <taxon>Corynebacteriaceae</taxon>
        <taxon>Corynebacterium</taxon>
    </lineage>
</organism>
<dbReference type="GO" id="GO:0008324">
    <property type="term" value="F:monoatomic cation transmembrane transporter activity"/>
    <property type="evidence" value="ECO:0007669"/>
    <property type="project" value="InterPro"/>
</dbReference>
<dbReference type="PANTHER" id="PTHR34584">
    <property type="entry name" value="NA(+)/H(+) ANTIPORTER SUBUNIT E1"/>
    <property type="match status" value="1"/>
</dbReference>
<comment type="subcellular location">
    <subcellularLocation>
        <location evidence="1">Cell membrane</location>
        <topology evidence="1">Multi-pass membrane protein</topology>
    </subcellularLocation>
</comment>
<name>W5Y453_9CORY</name>
<proteinExistence type="inferred from homology"/>
<evidence type="ECO:0000256" key="4">
    <source>
        <dbReference type="ARBA" id="ARBA00022692"/>
    </source>
</evidence>
<evidence type="ECO:0000313" key="9">
    <source>
        <dbReference type="EMBL" id="AHI23645.1"/>
    </source>
</evidence>
<evidence type="ECO:0000256" key="3">
    <source>
        <dbReference type="ARBA" id="ARBA00022475"/>
    </source>
</evidence>
<sequence>MNGIRRRFRPYFTAWAVVMWVMLQGELTVGNVLAGLFIGLAVSLLLPLPAIPSGAIHVHLRPLIGLGWHWLGGLFRGAFAVAWISLRPAPPPTTAIVTVPMRVESELILALATALYNLQPGGTVTDIDVGNREWTIHLLNAGSDSDIERQKRAVAELERRLIATFERGLK</sequence>
<keyword evidence="4 8" id="KW-0812">Transmembrane</keyword>
<protein>
    <submittedName>
        <fullName evidence="9">Monovalent cation/H+ antiporter subunit E</fullName>
    </submittedName>
</protein>
<keyword evidence="7" id="KW-0175">Coiled coil</keyword>